<dbReference type="AlphaFoldDB" id="A0A4Y3QRK5"/>
<evidence type="ECO:0000256" key="2">
    <source>
        <dbReference type="ARBA" id="ARBA00022777"/>
    </source>
</evidence>
<protein>
    <submittedName>
        <fullName evidence="5">Ribokinase</fullName>
    </submittedName>
</protein>
<proteinExistence type="predicted"/>
<feature type="domain" description="Carbohydrate kinase PfkB" evidence="4">
    <location>
        <begin position="9"/>
        <end position="287"/>
    </location>
</feature>
<keyword evidence="1" id="KW-0808">Transferase</keyword>
<dbReference type="OrthoDB" id="9775849at2"/>
<evidence type="ECO:0000256" key="1">
    <source>
        <dbReference type="ARBA" id="ARBA00022679"/>
    </source>
</evidence>
<sequence length="321" mass="32663">MTAAQRTAVFVGDSVFDTTVRVAALPTADEKVVSTELTDALGGVVTNAALACSLTGTPTTLVSAVGSDAAGRECVTQAQGAGVDFRPEISDGRSSRAVITLGEDGEKHLILVPGARMYPSEATCRRLELAGAGWLHTAVYDPAAARTLIARCARAGVPWSVDLEPATFPDGIGTLAGHLDGAAAVFCNARAARALGPAPQRALFALGVRSVILTDGPDGARWCTPDEEIAVRPPAGPPLPVVDTTGAGDCLAGSFVGLMLETGDPVASLRYAVTAASHSCSRWGARPAYATRAEVNRLLRGGAGPPSAPDAAAKTPTRPGS</sequence>
<organism evidence="5 6">
    <name type="scientific">Streptomyces cacaoi</name>
    <dbReference type="NCBI Taxonomy" id="1898"/>
    <lineage>
        <taxon>Bacteria</taxon>
        <taxon>Bacillati</taxon>
        <taxon>Actinomycetota</taxon>
        <taxon>Actinomycetes</taxon>
        <taxon>Kitasatosporales</taxon>
        <taxon>Streptomycetaceae</taxon>
        <taxon>Streptomyces</taxon>
    </lineage>
</organism>
<feature type="region of interest" description="Disordered" evidence="3">
    <location>
        <begin position="299"/>
        <end position="321"/>
    </location>
</feature>
<evidence type="ECO:0000313" key="5">
    <source>
        <dbReference type="EMBL" id="GEB48026.1"/>
    </source>
</evidence>
<reference evidence="5 6" key="1">
    <citation type="submission" date="2019-06" db="EMBL/GenBank/DDBJ databases">
        <title>Whole genome shotgun sequence of Streptomyces cacaoi subsp. cacaoi NBRC 12748.</title>
        <authorList>
            <person name="Hosoyama A."/>
            <person name="Uohara A."/>
            <person name="Ohji S."/>
            <person name="Ichikawa N."/>
        </authorList>
    </citation>
    <scope>NUCLEOTIDE SEQUENCE [LARGE SCALE GENOMIC DNA]</scope>
    <source>
        <strain evidence="5 6">NBRC 12748</strain>
    </source>
</reference>
<comment type="caution">
    <text evidence="5">The sequence shown here is derived from an EMBL/GenBank/DDBJ whole genome shotgun (WGS) entry which is preliminary data.</text>
</comment>
<evidence type="ECO:0000259" key="4">
    <source>
        <dbReference type="Pfam" id="PF00294"/>
    </source>
</evidence>
<evidence type="ECO:0000256" key="3">
    <source>
        <dbReference type="SAM" id="MobiDB-lite"/>
    </source>
</evidence>
<dbReference type="GO" id="GO:0005829">
    <property type="term" value="C:cytosol"/>
    <property type="evidence" value="ECO:0007669"/>
    <property type="project" value="TreeGrafter"/>
</dbReference>
<dbReference type="EMBL" id="BJMM01000002">
    <property type="protein sequence ID" value="GEB48026.1"/>
    <property type="molecule type" value="Genomic_DNA"/>
</dbReference>
<name>A0A4Y3QRK5_STRCI</name>
<dbReference type="Gene3D" id="3.40.1190.20">
    <property type="match status" value="1"/>
</dbReference>
<dbReference type="GO" id="GO:0016301">
    <property type="term" value="F:kinase activity"/>
    <property type="evidence" value="ECO:0007669"/>
    <property type="project" value="UniProtKB-KW"/>
</dbReference>
<dbReference type="InterPro" id="IPR029056">
    <property type="entry name" value="Ribokinase-like"/>
</dbReference>
<dbReference type="PANTHER" id="PTHR10584:SF157">
    <property type="entry name" value="SULFOFRUCTOSE KINASE"/>
    <property type="match status" value="1"/>
</dbReference>
<dbReference type="RefSeq" id="WP_030874846.1">
    <property type="nucleotide sequence ID" value="NZ_BJMM01000002.1"/>
</dbReference>
<dbReference type="Pfam" id="PF00294">
    <property type="entry name" value="PfkB"/>
    <property type="match status" value="1"/>
</dbReference>
<gene>
    <name evidence="5" type="primary">rbsK_1</name>
    <name evidence="5" type="ORF">SCA03_05770</name>
</gene>
<evidence type="ECO:0000313" key="6">
    <source>
        <dbReference type="Proteomes" id="UP000319210"/>
    </source>
</evidence>
<dbReference type="SUPFAM" id="SSF53613">
    <property type="entry name" value="Ribokinase-like"/>
    <property type="match status" value="1"/>
</dbReference>
<dbReference type="InterPro" id="IPR011611">
    <property type="entry name" value="PfkB_dom"/>
</dbReference>
<dbReference type="Proteomes" id="UP000319210">
    <property type="component" value="Unassembled WGS sequence"/>
</dbReference>
<keyword evidence="2 5" id="KW-0418">Kinase</keyword>
<dbReference type="PANTHER" id="PTHR10584">
    <property type="entry name" value="SUGAR KINASE"/>
    <property type="match status" value="1"/>
</dbReference>
<keyword evidence="6" id="KW-1185">Reference proteome</keyword>
<accession>A0A4Y3QRK5</accession>